<evidence type="ECO:0000256" key="6">
    <source>
        <dbReference type="SAM" id="MobiDB-lite"/>
    </source>
</evidence>
<dbReference type="EMBL" id="GGYP01005477">
    <property type="protein sequence ID" value="MDE50248.1"/>
    <property type="molecule type" value="Transcribed_RNA"/>
</dbReference>
<evidence type="ECO:0000256" key="2">
    <source>
        <dbReference type="ARBA" id="ARBA00006293"/>
    </source>
</evidence>
<evidence type="ECO:0000313" key="8">
    <source>
        <dbReference type="EMBL" id="MDE50248.1"/>
    </source>
</evidence>
<evidence type="ECO:0000256" key="7">
    <source>
        <dbReference type="SAM" id="Phobius"/>
    </source>
</evidence>
<sequence>MGSRSNLLLPEPVPNRRSTPSSITKCSRYFTRLLRFNQMDFEFAVWQMVYLFTAPQKVFKNSVYRKQTKNQYARDDPAFLVILAAGIILSAAGLSIVLHLNFFSFIKFVFWLVMVDCILIGAIVATLAWIFTNKFLKKDALSSEDVEWGYAFDVHLNAFFPPLIILHLVQLLFFSYFISQDWFLARLFGNTLWLVAVIYYCYITYLGYRSLPYLKDTKFILYALVPAFLVYLVSILAGVNIMRMIMNFYEYRVN</sequence>
<keyword evidence="5 7" id="KW-0472">Membrane</keyword>
<keyword evidence="3 7" id="KW-0812">Transmembrane</keyword>
<accession>A0A6G1SIL4</accession>
<evidence type="ECO:0000256" key="3">
    <source>
        <dbReference type="ARBA" id="ARBA00022692"/>
    </source>
</evidence>
<comment type="subcellular location">
    <subcellularLocation>
        <location evidence="1">Membrane</location>
        <topology evidence="1">Multi-pass membrane protein</topology>
    </subcellularLocation>
</comment>
<feature type="transmembrane region" description="Helical" evidence="7">
    <location>
        <begin position="190"/>
        <end position="208"/>
    </location>
</feature>
<organism evidence="8">
    <name type="scientific">Aceria tosichella</name>
    <name type="common">wheat curl mite</name>
    <dbReference type="NCBI Taxonomy" id="561515"/>
    <lineage>
        <taxon>Eukaryota</taxon>
        <taxon>Metazoa</taxon>
        <taxon>Ecdysozoa</taxon>
        <taxon>Arthropoda</taxon>
        <taxon>Chelicerata</taxon>
        <taxon>Arachnida</taxon>
        <taxon>Acari</taxon>
        <taxon>Acariformes</taxon>
        <taxon>Trombidiformes</taxon>
        <taxon>Prostigmata</taxon>
        <taxon>Eupodina</taxon>
        <taxon>Eriophyoidea</taxon>
        <taxon>Eriophyidae</taxon>
        <taxon>Eriophyinae</taxon>
        <taxon>Aceriini</taxon>
        <taxon>Aceria</taxon>
    </lineage>
</organism>
<keyword evidence="4 7" id="KW-1133">Transmembrane helix</keyword>
<dbReference type="GO" id="GO:0000139">
    <property type="term" value="C:Golgi membrane"/>
    <property type="evidence" value="ECO:0007669"/>
    <property type="project" value="TreeGrafter"/>
</dbReference>
<dbReference type="PANTHER" id="PTHR12841">
    <property type="entry name" value="PROTEIN UNC-50 HOMOLOG"/>
    <property type="match status" value="1"/>
</dbReference>
<feature type="transmembrane region" description="Helical" evidence="7">
    <location>
        <begin position="108"/>
        <end position="131"/>
    </location>
</feature>
<reference evidence="8" key="1">
    <citation type="submission" date="2018-10" db="EMBL/GenBank/DDBJ databases">
        <title>Transcriptome assembly of Aceria tosichella (Wheat curl mite) Type 2.</title>
        <authorList>
            <person name="Scully E.D."/>
            <person name="Geib S.M."/>
            <person name="Palmer N.A."/>
            <person name="Gupta A.K."/>
            <person name="Sarath G."/>
            <person name="Tatineni S."/>
        </authorList>
    </citation>
    <scope>NUCLEOTIDE SEQUENCE</scope>
    <source>
        <strain evidence="8">LincolnNE</strain>
    </source>
</reference>
<dbReference type="PANTHER" id="PTHR12841:SF6">
    <property type="entry name" value="PROTEIN UNC-50 HOMOLOG"/>
    <property type="match status" value="1"/>
</dbReference>
<proteinExistence type="inferred from homology"/>
<feature type="region of interest" description="Disordered" evidence="6">
    <location>
        <begin position="1"/>
        <end position="21"/>
    </location>
</feature>
<evidence type="ECO:0000256" key="5">
    <source>
        <dbReference type="ARBA" id="ARBA00023136"/>
    </source>
</evidence>
<dbReference type="AlphaFoldDB" id="A0A6G1SIL4"/>
<dbReference type="Pfam" id="PF05216">
    <property type="entry name" value="UNC-50"/>
    <property type="match status" value="1"/>
</dbReference>
<evidence type="ECO:0000256" key="4">
    <source>
        <dbReference type="ARBA" id="ARBA00022989"/>
    </source>
</evidence>
<protein>
    <submittedName>
        <fullName evidence="8">Protein unc-50</fullName>
    </submittedName>
</protein>
<feature type="transmembrane region" description="Helical" evidence="7">
    <location>
        <begin position="158"/>
        <end position="178"/>
    </location>
</feature>
<feature type="transmembrane region" description="Helical" evidence="7">
    <location>
        <begin position="78"/>
        <end position="101"/>
    </location>
</feature>
<evidence type="ECO:0000256" key="1">
    <source>
        <dbReference type="ARBA" id="ARBA00004141"/>
    </source>
</evidence>
<feature type="transmembrane region" description="Helical" evidence="7">
    <location>
        <begin position="220"/>
        <end position="242"/>
    </location>
</feature>
<name>A0A6G1SIL4_9ACAR</name>
<comment type="similarity">
    <text evidence="2">Belongs to the unc-50 family.</text>
</comment>
<dbReference type="InterPro" id="IPR007881">
    <property type="entry name" value="UNC-50"/>
</dbReference>
<gene>
    <name evidence="8" type="ORF">g.14896</name>
</gene>